<dbReference type="EMBL" id="JBJQND010000005">
    <property type="protein sequence ID" value="KAL3875387.1"/>
    <property type="molecule type" value="Genomic_DNA"/>
</dbReference>
<dbReference type="InterPro" id="IPR036770">
    <property type="entry name" value="Ankyrin_rpt-contain_sf"/>
</dbReference>
<feature type="region of interest" description="Disordered" evidence="1">
    <location>
        <begin position="471"/>
        <end position="587"/>
    </location>
</feature>
<feature type="region of interest" description="Disordered" evidence="1">
    <location>
        <begin position="411"/>
        <end position="433"/>
    </location>
</feature>
<dbReference type="Pfam" id="PF14545">
    <property type="entry name" value="DBB"/>
    <property type="match status" value="1"/>
</dbReference>
<feature type="compositionally biased region" description="Basic residues" evidence="1">
    <location>
        <begin position="569"/>
        <end position="578"/>
    </location>
</feature>
<dbReference type="Proteomes" id="UP001634394">
    <property type="component" value="Unassembled WGS sequence"/>
</dbReference>
<feature type="compositionally biased region" description="Basic residues" evidence="1">
    <location>
        <begin position="495"/>
        <end position="508"/>
    </location>
</feature>
<keyword evidence="4" id="KW-1185">Reference proteome</keyword>
<dbReference type="Gene3D" id="1.25.40.20">
    <property type="entry name" value="Ankyrin repeat-containing domain"/>
    <property type="match status" value="1"/>
</dbReference>
<evidence type="ECO:0000256" key="1">
    <source>
        <dbReference type="SAM" id="MobiDB-lite"/>
    </source>
</evidence>
<proteinExistence type="predicted"/>
<sequence>MSTHKISVCYHPHDGAEWAKYLQSKLGEREYQIDIALNDVTSDHTSRGKSRINIIAITPDFLDVIDLNIVKCFHQQLSLAILMGVDTEEFTLITRQRGVHDNVQDWLTLTVDGSGESVRHLLMTIVSMYEYKYPPSRIQPIFKEVNNEEVNVYIGLEKKAESEVSVQFNGMDEELKATYTDQYFYSLSLKDFEARMLSTFRVMCDIDTLGKGQIKDHVPSPYQVSTPKCSPCAGPASSIVDGKQTKTQQLWELLKEETDPINTLCQSMGLRDSDRKQLDRKLAEKLSVLCFPEHPSFMNIDENSPEVQRDEKWPTFLHFAAEYNLMRFAEALLSYPALACACMIRNHDGRTPEEIAHYAGHQELSAMLKSFSDCVRGNPRWSIDSGYVDKVRLSQRKSNVEKVRLSSQICSPPPVPRVGSTGRALGTPEPNFQQSALPKERMMSECVSDKPFDTTEIPTQEEKKKGFFSRLLSRSYKPKPRSRTASDGVLDSVRKFQKQNAHIRRRQTHREVSVERESDISRNSSSVSNSTGNEQEQAIHEVPEDTKAKSKKFHIFFRKAETRQSMRLAHAKRDKHIAHPSLPSKKP</sequence>
<name>A0ABD3WN30_SINWO</name>
<dbReference type="PANTHER" id="PTHR16267:SF11">
    <property type="entry name" value="STUMPS, ISOFORM E"/>
    <property type="match status" value="1"/>
</dbReference>
<dbReference type="AlphaFoldDB" id="A0ABD3WN30"/>
<gene>
    <name evidence="3" type="ORF">ACJMK2_033340</name>
</gene>
<evidence type="ECO:0000313" key="4">
    <source>
        <dbReference type="Proteomes" id="UP001634394"/>
    </source>
</evidence>
<dbReference type="InterPro" id="IPR052446">
    <property type="entry name" value="B-cell_PI3K-Signaling_Adptrs"/>
</dbReference>
<dbReference type="PANTHER" id="PTHR16267">
    <property type="entry name" value="BANK1/PIK3AP1 FAMILY MEMBER"/>
    <property type="match status" value="1"/>
</dbReference>
<feature type="domain" description="DBB" evidence="2">
    <location>
        <begin position="245"/>
        <end position="286"/>
    </location>
</feature>
<dbReference type="SUPFAM" id="SSF48403">
    <property type="entry name" value="Ankyrin repeat"/>
    <property type="match status" value="1"/>
</dbReference>
<feature type="compositionally biased region" description="Basic and acidic residues" evidence="1">
    <location>
        <begin position="537"/>
        <end position="548"/>
    </location>
</feature>
<comment type="caution">
    <text evidence="3">The sequence shown here is derived from an EMBL/GenBank/DDBJ whole genome shotgun (WGS) entry which is preliminary data.</text>
</comment>
<evidence type="ECO:0000259" key="2">
    <source>
        <dbReference type="Pfam" id="PF14545"/>
    </source>
</evidence>
<organism evidence="3 4">
    <name type="scientific">Sinanodonta woodiana</name>
    <name type="common">Chinese pond mussel</name>
    <name type="synonym">Anodonta woodiana</name>
    <dbReference type="NCBI Taxonomy" id="1069815"/>
    <lineage>
        <taxon>Eukaryota</taxon>
        <taxon>Metazoa</taxon>
        <taxon>Spiralia</taxon>
        <taxon>Lophotrochozoa</taxon>
        <taxon>Mollusca</taxon>
        <taxon>Bivalvia</taxon>
        <taxon>Autobranchia</taxon>
        <taxon>Heteroconchia</taxon>
        <taxon>Palaeoheterodonta</taxon>
        <taxon>Unionida</taxon>
        <taxon>Unionoidea</taxon>
        <taxon>Unionidae</taxon>
        <taxon>Unioninae</taxon>
        <taxon>Sinanodonta</taxon>
    </lineage>
</organism>
<feature type="compositionally biased region" description="Low complexity" evidence="1">
    <location>
        <begin position="521"/>
        <end position="533"/>
    </location>
</feature>
<accession>A0ABD3WN30</accession>
<dbReference type="InterPro" id="IPR017893">
    <property type="entry name" value="DBB_domain"/>
</dbReference>
<protein>
    <recommendedName>
        <fullName evidence="2">DBB domain-containing protein</fullName>
    </recommendedName>
</protein>
<evidence type="ECO:0000313" key="3">
    <source>
        <dbReference type="EMBL" id="KAL3875387.1"/>
    </source>
</evidence>
<feature type="compositionally biased region" description="Basic and acidic residues" evidence="1">
    <location>
        <begin position="509"/>
        <end position="520"/>
    </location>
</feature>
<reference evidence="3 4" key="1">
    <citation type="submission" date="2024-11" db="EMBL/GenBank/DDBJ databases">
        <title>Chromosome-level genome assembly of the freshwater bivalve Anodonta woodiana.</title>
        <authorList>
            <person name="Chen X."/>
        </authorList>
    </citation>
    <scope>NUCLEOTIDE SEQUENCE [LARGE SCALE GENOMIC DNA]</scope>
    <source>
        <strain evidence="3">MN2024</strain>
        <tissue evidence="3">Gills</tissue>
    </source>
</reference>